<evidence type="ECO:0000256" key="1">
    <source>
        <dbReference type="SAM" id="SignalP"/>
    </source>
</evidence>
<dbReference type="AlphaFoldDB" id="A0A9D1G591"/>
<feature type="signal peptide" evidence="1">
    <location>
        <begin position="1"/>
        <end position="25"/>
    </location>
</feature>
<accession>A0A9D1G591</accession>
<dbReference type="PROSITE" id="PS51257">
    <property type="entry name" value="PROKAR_LIPOPROTEIN"/>
    <property type="match status" value="1"/>
</dbReference>
<proteinExistence type="predicted"/>
<reference evidence="2" key="1">
    <citation type="submission" date="2020-10" db="EMBL/GenBank/DDBJ databases">
        <authorList>
            <person name="Gilroy R."/>
        </authorList>
    </citation>
    <scope>NUCLEOTIDE SEQUENCE</scope>
    <source>
        <strain evidence="2">ChiHecec3B27-6122</strain>
    </source>
</reference>
<gene>
    <name evidence="2" type="ORF">IAD42_05595</name>
</gene>
<name>A0A9D1G591_9FIRM</name>
<protein>
    <submittedName>
        <fullName evidence="2">Uncharacterized protein</fullName>
    </submittedName>
</protein>
<comment type="caution">
    <text evidence="2">The sequence shown here is derived from an EMBL/GenBank/DDBJ whole genome shotgun (WGS) entry which is preliminary data.</text>
</comment>
<keyword evidence="1" id="KW-0732">Signal</keyword>
<evidence type="ECO:0000313" key="2">
    <source>
        <dbReference type="EMBL" id="HIS97431.1"/>
    </source>
</evidence>
<dbReference type="EMBL" id="DVJS01000138">
    <property type="protein sequence ID" value="HIS97431.1"/>
    <property type="molecule type" value="Genomic_DNA"/>
</dbReference>
<reference evidence="2" key="2">
    <citation type="journal article" date="2021" name="PeerJ">
        <title>Extensive microbial diversity within the chicken gut microbiome revealed by metagenomics and culture.</title>
        <authorList>
            <person name="Gilroy R."/>
            <person name="Ravi A."/>
            <person name="Getino M."/>
            <person name="Pursley I."/>
            <person name="Horton D.L."/>
            <person name="Alikhan N.F."/>
            <person name="Baker D."/>
            <person name="Gharbi K."/>
            <person name="Hall N."/>
            <person name="Watson M."/>
            <person name="Adriaenssens E.M."/>
            <person name="Foster-Nyarko E."/>
            <person name="Jarju S."/>
            <person name="Secka A."/>
            <person name="Antonio M."/>
            <person name="Oren A."/>
            <person name="Chaudhuri R.R."/>
            <person name="La Ragione R."/>
            <person name="Hildebrand F."/>
            <person name="Pallen M.J."/>
        </authorList>
    </citation>
    <scope>NUCLEOTIDE SEQUENCE</scope>
    <source>
        <strain evidence="2">ChiHecec3B27-6122</strain>
    </source>
</reference>
<feature type="chain" id="PRO_5038505459" evidence="1">
    <location>
        <begin position="26"/>
        <end position="287"/>
    </location>
</feature>
<organism evidence="2 3">
    <name type="scientific">Candidatus Scatomorpha pullistercoris</name>
    <dbReference type="NCBI Taxonomy" id="2840929"/>
    <lineage>
        <taxon>Bacteria</taxon>
        <taxon>Bacillati</taxon>
        <taxon>Bacillota</taxon>
        <taxon>Clostridia</taxon>
        <taxon>Eubacteriales</taxon>
        <taxon>Candidatus Scatomorpha</taxon>
    </lineage>
</organism>
<evidence type="ECO:0000313" key="3">
    <source>
        <dbReference type="Proteomes" id="UP000886876"/>
    </source>
</evidence>
<sequence length="287" mass="31832">MRRIIAAAMALCLLLAGCAAGGAPASNSAERANIEGIRDRVASAAQMISRVNAIIDWQIENSEKSIEEADAARQKGEAYVEEDRTEEIRQKQAELEGCLETVTAYAGWASALKGCGQEGIDLTYEAAAKYFSEVRGALEDMADIMAFYFAFREAAEPLTSFDAAAYETDMDRIYDLYYAVDGVSKGLAQLDCPEFMAQTFKLYISRFEHFMAILNEQYIGVQLNDPLRLSAGLYMLVRVEQEHYDYGVMLTRDFNLQYGKVGERLGGWVGELCTELAENCAALLRAM</sequence>
<dbReference type="Proteomes" id="UP000886876">
    <property type="component" value="Unassembled WGS sequence"/>
</dbReference>